<dbReference type="AlphaFoldDB" id="A0A1V5MFW8"/>
<dbReference type="GO" id="GO:1990351">
    <property type="term" value="C:transporter complex"/>
    <property type="evidence" value="ECO:0007669"/>
    <property type="project" value="TreeGrafter"/>
</dbReference>
<dbReference type="Proteomes" id="UP000485484">
    <property type="component" value="Unassembled WGS sequence"/>
</dbReference>
<comment type="caution">
    <text evidence="1">The sequence shown here is derived from an EMBL/GenBank/DDBJ whole genome shotgun (WGS) entry which is preliminary data.</text>
</comment>
<dbReference type="EMBL" id="MWAK01000127">
    <property type="protein sequence ID" value="OPZ92137.1"/>
    <property type="molecule type" value="Genomic_DNA"/>
</dbReference>
<dbReference type="PANTHER" id="PTHR30189:SF1">
    <property type="entry name" value="LPS-ASSEMBLY PROTEIN LPTD"/>
    <property type="match status" value="1"/>
</dbReference>
<sequence>MVINLPAGEIRAESARYILDQSVGESGPAVFAAPPWYGRVERTRILSPDEIQLENGYLTTCDLVDPHYRISLDSARIKPDKWVKMRSATFRVGRVPVFYLPAVSQRLDSGSPFAFYADPAISSRDGFQLLTTVSYRTEAARYDFDLDYRGHKGPGFGFGFEQVQPGRRTEFKTYYIHDLDRHRDGYRGELWHRSAWPRSEGEDTLRLEAHTFSEAGFLKDFFWRESTTDRDRESRLAYAVNRSGYYLGAAVEGELDDFYNRTEYLPVLRLYRPARSLGPGYWQGDLEAAALARDFGGRRRETGRVHLVETLSGFRPLLGGTWRPFASAGATLYSGTTEGSENRVRSLFQSGFNLDWKFGRRYGPEEAEEGWTHYLEPRISVLSRDIGERPGRFYQYDLIDSLDSDQVVSLQLTNRLLAGPSGEGREALRFDLKGDYSLKRGRPGDLYSLINYSPDPAFSFYSEGDCDLDRLAWRSLSSSMVWHRPPFDFGLSHSYQRNESELLTPFVSLPLGRRWRLETRVAFNLKDDGLESREVSLWKDMHCWEGRFGVYHDRKETEVYLLFYPKIFPGRSLKIKSLID</sequence>
<dbReference type="GO" id="GO:0009279">
    <property type="term" value="C:cell outer membrane"/>
    <property type="evidence" value="ECO:0007669"/>
    <property type="project" value="TreeGrafter"/>
</dbReference>
<reference evidence="1" key="1">
    <citation type="submission" date="2017-02" db="EMBL/GenBank/DDBJ databases">
        <title>Delving into the versatile metabolic prowess of the omnipresent phylum Bacteroidetes.</title>
        <authorList>
            <person name="Nobu M.K."/>
            <person name="Mei R."/>
            <person name="Narihiro T."/>
            <person name="Kuroda K."/>
            <person name="Liu W.-T."/>
        </authorList>
    </citation>
    <scope>NUCLEOTIDE SEQUENCE</scope>
    <source>
        <strain evidence="1">ADurb.Bin417</strain>
    </source>
</reference>
<proteinExistence type="predicted"/>
<dbReference type="PANTHER" id="PTHR30189">
    <property type="entry name" value="LPS-ASSEMBLY PROTEIN"/>
    <property type="match status" value="1"/>
</dbReference>
<accession>A0A1V5MFW8</accession>
<evidence type="ECO:0000313" key="1">
    <source>
        <dbReference type="EMBL" id="OPZ92137.1"/>
    </source>
</evidence>
<gene>
    <name evidence="1" type="primary">lptD</name>
    <name evidence="1" type="ORF">BWY73_00920</name>
</gene>
<dbReference type="InterPro" id="IPR050218">
    <property type="entry name" value="LptD"/>
</dbReference>
<name>A0A1V5MFW8_UNCT6</name>
<organism evidence="1">
    <name type="scientific">candidate division TA06 bacterium ADurb.Bin417</name>
    <dbReference type="NCBI Taxonomy" id="1852828"/>
    <lineage>
        <taxon>Bacteria</taxon>
        <taxon>Bacteria division TA06</taxon>
    </lineage>
</organism>
<protein>
    <submittedName>
        <fullName evidence="1">LPS-assembly protein LptD</fullName>
    </submittedName>
</protein>